<dbReference type="SUPFAM" id="SSF55729">
    <property type="entry name" value="Acyl-CoA N-acyltransferases (Nat)"/>
    <property type="match status" value="1"/>
</dbReference>
<organism evidence="2 3">
    <name type="scientific">Celerinatantimonas yamalensis</name>
    <dbReference type="NCBI Taxonomy" id="559956"/>
    <lineage>
        <taxon>Bacteria</taxon>
        <taxon>Pseudomonadati</taxon>
        <taxon>Pseudomonadota</taxon>
        <taxon>Gammaproteobacteria</taxon>
        <taxon>Celerinatantimonadaceae</taxon>
        <taxon>Celerinatantimonas</taxon>
    </lineage>
</organism>
<evidence type="ECO:0000313" key="3">
    <source>
        <dbReference type="Proteomes" id="UP001629953"/>
    </source>
</evidence>
<keyword evidence="2" id="KW-0012">Acyltransferase</keyword>
<gene>
    <name evidence="2" type="ORF">ABUE30_00355</name>
</gene>
<dbReference type="Gene3D" id="3.40.630.30">
    <property type="match status" value="1"/>
</dbReference>
<proteinExistence type="predicted"/>
<keyword evidence="3" id="KW-1185">Reference proteome</keyword>
<name>A0ABW9G1C7_9GAMM</name>
<dbReference type="PROSITE" id="PS51186">
    <property type="entry name" value="GNAT"/>
    <property type="match status" value="1"/>
</dbReference>
<evidence type="ECO:0000259" key="1">
    <source>
        <dbReference type="PROSITE" id="PS51186"/>
    </source>
</evidence>
<dbReference type="RefSeq" id="WP_408621652.1">
    <property type="nucleotide sequence ID" value="NZ_JBEQCT010000001.1"/>
</dbReference>
<feature type="domain" description="N-acetyltransferase" evidence="1">
    <location>
        <begin position="3"/>
        <end position="149"/>
    </location>
</feature>
<sequence length="153" mass="17774">MAIQLLQISNDEFEETFGIFKQYMYPIIDAAIGWDEVYQSNGFRSHLKPEWFSWITVKGQRVGLVCHRFREASLHIHLLIIFSHAQRKGLASEVLNALEVEASNCDKLVTLSCFKNNNQAFELYNKNGYVIHAEDEMFYDLIKMNSYLTNTAQ</sequence>
<accession>A0ABW9G1C7</accession>
<dbReference type="Proteomes" id="UP001629953">
    <property type="component" value="Unassembled WGS sequence"/>
</dbReference>
<dbReference type="Pfam" id="PF13673">
    <property type="entry name" value="Acetyltransf_10"/>
    <property type="match status" value="1"/>
</dbReference>
<reference evidence="2 3" key="1">
    <citation type="journal article" date="2013" name="Int. J. Syst. Evol. Microbiol.">
        <title>Celerinatantimonas yamalensis sp. nov., a cold-adapted diazotrophic bacterium from a cold permafrost brine.</title>
        <authorList>
            <person name="Shcherbakova V."/>
            <person name="Chuvilskaya N."/>
            <person name="Rivkina E."/>
            <person name="Demidov N."/>
            <person name="Uchaeva V."/>
            <person name="Suetin S."/>
            <person name="Suzina N."/>
            <person name="Gilichinsky D."/>
        </authorList>
    </citation>
    <scope>NUCLEOTIDE SEQUENCE [LARGE SCALE GENOMIC DNA]</scope>
    <source>
        <strain evidence="2 3">C7</strain>
    </source>
</reference>
<dbReference type="EMBL" id="JBEQCT010000001">
    <property type="protein sequence ID" value="MFM2483541.1"/>
    <property type="molecule type" value="Genomic_DNA"/>
</dbReference>
<keyword evidence="2" id="KW-0808">Transferase</keyword>
<protein>
    <submittedName>
        <fullName evidence="2">GNAT family N-acetyltransferase</fullName>
        <ecNumber evidence="2">2.3.1.-</ecNumber>
    </submittedName>
</protein>
<dbReference type="InterPro" id="IPR000182">
    <property type="entry name" value="GNAT_dom"/>
</dbReference>
<dbReference type="EC" id="2.3.1.-" evidence="2"/>
<dbReference type="InterPro" id="IPR016181">
    <property type="entry name" value="Acyl_CoA_acyltransferase"/>
</dbReference>
<comment type="caution">
    <text evidence="2">The sequence shown here is derived from an EMBL/GenBank/DDBJ whole genome shotgun (WGS) entry which is preliminary data.</text>
</comment>
<evidence type="ECO:0000313" key="2">
    <source>
        <dbReference type="EMBL" id="MFM2483541.1"/>
    </source>
</evidence>
<dbReference type="GO" id="GO:0016746">
    <property type="term" value="F:acyltransferase activity"/>
    <property type="evidence" value="ECO:0007669"/>
    <property type="project" value="UniProtKB-KW"/>
</dbReference>